<keyword evidence="2" id="KW-0812">Transmembrane</keyword>
<feature type="region of interest" description="Disordered" evidence="1">
    <location>
        <begin position="307"/>
        <end position="527"/>
    </location>
</feature>
<feature type="chain" id="PRO_5042265122" evidence="3">
    <location>
        <begin position="43"/>
        <end position="527"/>
    </location>
</feature>
<evidence type="ECO:0000313" key="4">
    <source>
        <dbReference type="EMBL" id="KAG0271179.1"/>
    </source>
</evidence>
<feature type="compositionally biased region" description="Basic and acidic residues" evidence="1">
    <location>
        <begin position="433"/>
        <end position="451"/>
    </location>
</feature>
<keyword evidence="2" id="KW-0472">Membrane</keyword>
<feature type="region of interest" description="Disordered" evidence="1">
    <location>
        <begin position="141"/>
        <end position="161"/>
    </location>
</feature>
<protein>
    <submittedName>
        <fullName evidence="4">Uncharacterized protein</fullName>
    </submittedName>
</protein>
<name>A0AAD4H3X8_9FUNG</name>
<keyword evidence="3" id="KW-0732">Signal</keyword>
<gene>
    <name evidence="4" type="ORF">BGZ95_001055</name>
</gene>
<feature type="transmembrane region" description="Helical" evidence="2">
    <location>
        <begin position="171"/>
        <end position="192"/>
    </location>
</feature>
<evidence type="ECO:0000256" key="3">
    <source>
        <dbReference type="SAM" id="SignalP"/>
    </source>
</evidence>
<feature type="region of interest" description="Disordered" evidence="1">
    <location>
        <begin position="200"/>
        <end position="221"/>
    </location>
</feature>
<feature type="compositionally biased region" description="Low complexity" evidence="1">
    <location>
        <begin position="477"/>
        <end position="486"/>
    </location>
</feature>
<dbReference type="AlphaFoldDB" id="A0AAD4H3X8"/>
<evidence type="ECO:0000313" key="5">
    <source>
        <dbReference type="Proteomes" id="UP001194580"/>
    </source>
</evidence>
<reference evidence="4" key="1">
    <citation type="journal article" date="2020" name="Fungal Divers.">
        <title>Resolving the Mortierellaceae phylogeny through synthesis of multi-gene phylogenetics and phylogenomics.</title>
        <authorList>
            <person name="Vandepol N."/>
            <person name="Liber J."/>
            <person name="Desiro A."/>
            <person name="Na H."/>
            <person name="Kennedy M."/>
            <person name="Barry K."/>
            <person name="Grigoriev I.V."/>
            <person name="Miller A.N."/>
            <person name="O'Donnell K."/>
            <person name="Stajich J.E."/>
            <person name="Bonito G."/>
        </authorList>
    </citation>
    <scope>NUCLEOTIDE SEQUENCE</scope>
    <source>
        <strain evidence="4">NRRL 28262</strain>
    </source>
</reference>
<evidence type="ECO:0000256" key="2">
    <source>
        <dbReference type="SAM" id="Phobius"/>
    </source>
</evidence>
<feature type="compositionally biased region" description="Polar residues" evidence="1">
    <location>
        <begin position="374"/>
        <end position="396"/>
    </location>
</feature>
<accession>A0AAD4H3X8</accession>
<organism evidence="4 5">
    <name type="scientific">Linnemannia exigua</name>
    <dbReference type="NCBI Taxonomy" id="604196"/>
    <lineage>
        <taxon>Eukaryota</taxon>
        <taxon>Fungi</taxon>
        <taxon>Fungi incertae sedis</taxon>
        <taxon>Mucoromycota</taxon>
        <taxon>Mortierellomycotina</taxon>
        <taxon>Mortierellomycetes</taxon>
        <taxon>Mortierellales</taxon>
        <taxon>Mortierellaceae</taxon>
        <taxon>Linnemannia</taxon>
    </lineage>
</organism>
<keyword evidence="2" id="KW-1133">Transmembrane helix</keyword>
<feature type="compositionally biased region" description="Pro residues" evidence="1">
    <location>
        <begin position="334"/>
        <end position="343"/>
    </location>
</feature>
<evidence type="ECO:0000256" key="1">
    <source>
        <dbReference type="SAM" id="MobiDB-lite"/>
    </source>
</evidence>
<comment type="caution">
    <text evidence="4">The sequence shown here is derived from an EMBL/GenBank/DDBJ whole genome shotgun (WGS) entry which is preliminary data.</text>
</comment>
<sequence>MLIPRTNTKTQLTTAQAVSALLASTPPLILLLLSSSSPVVDAAPSPIIETCFNNGCSKVFSILDPCGGGASNETLQQSLIFTPTPVLGGCQCNHEFYNVFSSCLACISSQAQSFPEIQNQQDWEENCENYGFNVTNTPTVNSTNPINGGGGSNNGGNGNLTSGGEGLSTGAIVGIVVGVLVLAGLVGALLFVRRRQRHQMQQKPAGFDPAGSPPNGSDHFDHAAAATAATSAAAVTADAADTNNAYQDYPASYQQNDYYNDQHAHYQDPSYQNNNSYAAQHAQDHSYYSNDYTNGYGNGDVNGGGNGYYDSTNGGSENIMLQSMSQGNGSSVYVPPPPHPASPTPQSDAYATSPRSSDTFPQSLRNKPKAWGTPITSSMAPPQELTSGMMSSSQFNDKTEFDDGEELEPPAPHSNEFSARRSMTPPRATMQSYRDEFNRPSIEREPRRSGSDRGSISGAASGGLNMLRASENGSGFGFNNNNGSNGRVDYDQQGEQLDFGRASQDSPEGARRRARAAELFSAEGTRR</sequence>
<proteinExistence type="predicted"/>
<feature type="signal peptide" evidence="3">
    <location>
        <begin position="1"/>
        <end position="42"/>
    </location>
</feature>
<feature type="compositionally biased region" description="Polar residues" evidence="1">
    <location>
        <begin position="346"/>
        <end position="365"/>
    </location>
</feature>
<feature type="compositionally biased region" description="Polar residues" evidence="1">
    <location>
        <begin position="312"/>
        <end position="331"/>
    </location>
</feature>
<feature type="compositionally biased region" description="Gly residues" evidence="1">
    <location>
        <begin position="147"/>
        <end position="161"/>
    </location>
</feature>
<feature type="compositionally biased region" description="Low complexity" evidence="1">
    <location>
        <begin position="452"/>
        <end position="463"/>
    </location>
</feature>
<dbReference type="EMBL" id="JAAAIL010001206">
    <property type="protein sequence ID" value="KAG0271179.1"/>
    <property type="molecule type" value="Genomic_DNA"/>
</dbReference>
<dbReference type="Proteomes" id="UP001194580">
    <property type="component" value="Unassembled WGS sequence"/>
</dbReference>
<keyword evidence="5" id="KW-1185">Reference proteome</keyword>